<sequence>MKIFNRKGKSRRWFGAELMLMGGALFALKYVISLVPIALTGYGLYRCFLRKSYVDGITFTTSGVLLWGVFKLFGPLLLIPWILGLGLMGAGGVLIFVPNKKKQLED</sequence>
<dbReference type="Proteomes" id="UP000218113">
    <property type="component" value="Unassembled WGS sequence"/>
</dbReference>
<gene>
    <name evidence="2" type="ORF">COB67_10940</name>
</gene>
<keyword evidence="1" id="KW-1133">Transmembrane helix</keyword>
<evidence type="ECO:0000313" key="3">
    <source>
        <dbReference type="Proteomes" id="UP000218113"/>
    </source>
</evidence>
<proteinExistence type="predicted"/>
<dbReference type="AlphaFoldDB" id="A0A2A4SVK4"/>
<evidence type="ECO:0000313" key="2">
    <source>
        <dbReference type="EMBL" id="PCI25252.1"/>
    </source>
</evidence>
<feature type="transmembrane region" description="Helical" evidence="1">
    <location>
        <begin position="76"/>
        <end position="97"/>
    </location>
</feature>
<name>A0A2A4SVK4_9DELT</name>
<keyword evidence="1" id="KW-0472">Membrane</keyword>
<protein>
    <submittedName>
        <fullName evidence="2">Uncharacterized protein</fullName>
    </submittedName>
</protein>
<reference evidence="3" key="1">
    <citation type="submission" date="2017-08" db="EMBL/GenBank/DDBJ databases">
        <title>A dynamic microbial community with high functional redundancy inhabits the cold, oxic subseafloor aquifer.</title>
        <authorList>
            <person name="Tully B.J."/>
            <person name="Wheat C.G."/>
            <person name="Glazer B.T."/>
            <person name="Huber J.A."/>
        </authorList>
    </citation>
    <scope>NUCLEOTIDE SEQUENCE [LARGE SCALE GENOMIC DNA]</scope>
</reference>
<organism evidence="2 3">
    <name type="scientific">SAR324 cluster bacterium</name>
    <dbReference type="NCBI Taxonomy" id="2024889"/>
    <lineage>
        <taxon>Bacteria</taxon>
        <taxon>Deltaproteobacteria</taxon>
        <taxon>SAR324 cluster</taxon>
    </lineage>
</organism>
<comment type="caution">
    <text evidence="2">The sequence shown here is derived from an EMBL/GenBank/DDBJ whole genome shotgun (WGS) entry which is preliminary data.</text>
</comment>
<dbReference type="EMBL" id="NVSR01000115">
    <property type="protein sequence ID" value="PCI25252.1"/>
    <property type="molecule type" value="Genomic_DNA"/>
</dbReference>
<evidence type="ECO:0000256" key="1">
    <source>
        <dbReference type="SAM" id="Phobius"/>
    </source>
</evidence>
<accession>A0A2A4SVK4</accession>
<keyword evidence="1" id="KW-0812">Transmembrane</keyword>
<feature type="transmembrane region" description="Helical" evidence="1">
    <location>
        <begin position="20"/>
        <end position="45"/>
    </location>
</feature>